<comment type="caution">
    <text evidence="1">The sequence shown here is derived from an EMBL/GenBank/DDBJ whole genome shotgun (WGS) entry which is preliminary data.</text>
</comment>
<reference evidence="1 2" key="1">
    <citation type="submission" date="2014-07" db="EMBL/GenBank/DDBJ databases">
        <authorList>
            <person name="McCorrison J."/>
            <person name="Sanka R."/>
            <person name="Torralba M."/>
            <person name="Gillis M."/>
            <person name="Haft D.H."/>
            <person name="Methe B."/>
            <person name="Sutton G."/>
            <person name="Nelson K.E."/>
        </authorList>
    </citation>
    <scope>NUCLEOTIDE SEQUENCE [LARGE SCALE GENOMIC DNA]</scope>
    <source>
        <strain evidence="1 2">DNF00882</strain>
    </source>
</reference>
<sequence length="72" mass="8257">MMKEQTLEFWVCTSGSGQTCIYVDKPIRDNVNKRWKGIISGSLNSFIMAFSISLPKLTWNNDPKILTITIKF</sequence>
<dbReference type="Proteomes" id="UP000029538">
    <property type="component" value="Unassembled WGS sequence"/>
</dbReference>
<evidence type="ECO:0000313" key="1">
    <source>
        <dbReference type="EMBL" id="KGF50370.1"/>
    </source>
</evidence>
<dbReference type="EMBL" id="JRNR01000004">
    <property type="protein sequence ID" value="KGF50370.1"/>
    <property type="molecule type" value="Genomic_DNA"/>
</dbReference>
<proteinExistence type="predicted"/>
<dbReference type="AlphaFoldDB" id="A0A096AUD6"/>
<accession>A0A096AUD6</accession>
<gene>
    <name evidence="1" type="ORF">HMPREF0654_01445</name>
</gene>
<protein>
    <submittedName>
        <fullName evidence="1">Uncharacterized protein</fullName>
    </submittedName>
</protein>
<name>A0A096AUD6_9BACT</name>
<organism evidence="1 2">
    <name type="scientific">Prevotella disiens DNF00882</name>
    <dbReference type="NCBI Taxonomy" id="1401075"/>
    <lineage>
        <taxon>Bacteria</taxon>
        <taxon>Pseudomonadati</taxon>
        <taxon>Bacteroidota</taxon>
        <taxon>Bacteroidia</taxon>
        <taxon>Bacteroidales</taxon>
        <taxon>Prevotellaceae</taxon>
        <taxon>Prevotella</taxon>
    </lineage>
</organism>
<evidence type="ECO:0000313" key="2">
    <source>
        <dbReference type="Proteomes" id="UP000029538"/>
    </source>
</evidence>